<evidence type="ECO:0000259" key="1">
    <source>
        <dbReference type="Pfam" id="PF19755"/>
    </source>
</evidence>
<feature type="domain" description="DUF6242" evidence="2">
    <location>
        <begin position="162"/>
        <end position="464"/>
    </location>
</feature>
<dbReference type="AlphaFoldDB" id="A0A948TA68"/>
<evidence type="ECO:0000313" key="4">
    <source>
        <dbReference type="Proteomes" id="UP000783796"/>
    </source>
</evidence>
<dbReference type="Pfam" id="PF25852">
    <property type="entry name" value="DUF6242_C"/>
    <property type="match status" value="1"/>
</dbReference>
<evidence type="ECO:0000313" key="3">
    <source>
        <dbReference type="EMBL" id="MBU3837422.1"/>
    </source>
</evidence>
<evidence type="ECO:0000259" key="2">
    <source>
        <dbReference type="Pfam" id="PF25852"/>
    </source>
</evidence>
<gene>
    <name evidence="3" type="ORF">H9777_03700</name>
</gene>
<name>A0A948TA68_9BACT</name>
<dbReference type="InterPro" id="IPR058667">
    <property type="entry name" value="DUF6242_C"/>
</dbReference>
<dbReference type="PROSITE" id="PS51257">
    <property type="entry name" value="PROKAR_LIPOPROTEIN"/>
    <property type="match status" value="1"/>
</dbReference>
<dbReference type="EMBL" id="JAHLFW010000037">
    <property type="protein sequence ID" value="MBU3837422.1"/>
    <property type="molecule type" value="Genomic_DNA"/>
</dbReference>
<accession>A0A948TA68</accession>
<evidence type="ECO:0008006" key="5">
    <source>
        <dbReference type="Google" id="ProtNLM"/>
    </source>
</evidence>
<proteinExistence type="predicted"/>
<organism evidence="3 4">
    <name type="scientific">Candidatus Phocaeicola faecigallinarum</name>
    <dbReference type="NCBI Taxonomy" id="2838732"/>
    <lineage>
        <taxon>Bacteria</taxon>
        <taxon>Pseudomonadati</taxon>
        <taxon>Bacteroidota</taxon>
        <taxon>Bacteroidia</taxon>
        <taxon>Bacteroidales</taxon>
        <taxon>Bacteroidaceae</taxon>
        <taxon>Phocaeicola</taxon>
    </lineage>
</organism>
<reference evidence="3" key="1">
    <citation type="journal article" date="2021" name="PeerJ">
        <title>Extensive microbial diversity within the chicken gut microbiome revealed by metagenomics and culture.</title>
        <authorList>
            <person name="Gilroy R."/>
            <person name="Ravi A."/>
            <person name="Getino M."/>
            <person name="Pursley I."/>
            <person name="Horton D.L."/>
            <person name="Alikhan N.F."/>
            <person name="Baker D."/>
            <person name="Gharbi K."/>
            <person name="Hall N."/>
            <person name="Watson M."/>
            <person name="Adriaenssens E.M."/>
            <person name="Foster-Nyarko E."/>
            <person name="Jarju S."/>
            <person name="Secka A."/>
            <person name="Antonio M."/>
            <person name="Oren A."/>
            <person name="Chaudhuri R.R."/>
            <person name="La Ragione R."/>
            <person name="Hildebrand F."/>
            <person name="Pallen M.J."/>
        </authorList>
    </citation>
    <scope>NUCLEOTIDE SEQUENCE</scope>
    <source>
        <strain evidence="3">G4-2901</strain>
    </source>
</reference>
<sequence>MKLRILPALVAGIMTATFFLSSCLGNDYEEIEYPSTSSITSFSIGTLHQTFYVESSKGEDSVYTDTISYADVVFTIDQINRKIYNKDSLPKDVDVTKALASIAADYPVVYYEKNGKDTIWTETDSIDFSKPVIFKVMTYSSVLNDFKAGYPYEVHVNVHKLNPDSLVWKHFGNKKFANSTVFAKQKAVYANEYIYVFGETEDGKAKVNKASVLRGGMADWEEIDLPTGVNIYSATAFNDEICFVANGELYTLGSQVTKIGNAEGLTNLISVNNGTLLAYKGNENKVVAIDSEGNELSEDYSSLFVDGYDLNGRLSALSMPSSHNNDLWRTIVMTNNKGTSDADSTAVVFSYISGDREWVKFQANNPTTCPNMGNISMIKYDGKVYAFGENFDDFYSSKDNGLNWSKETDYMVFPIEYKNGIDKLITYRGNGSYSAVVEDNGNKGSFIWFIWEDGSATRAVLNRLMPKE</sequence>
<feature type="domain" description="DUF6242" evidence="1">
    <location>
        <begin position="42"/>
        <end position="141"/>
    </location>
</feature>
<dbReference type="InterPro" id="IPR046209">
    <property type="entry name" value="DUF6242_N"/>
</dbReference>
<dbReference type="Proteomes" id="UP000783796">
    <property type="component" value="Unassembled WGS sequence"/>
</dbReference>
<dbReference type="Pfam" id="PF19755">
    <property type="entry name" value="DUF6242"/>
    <property type="match status" value="1"/>
</dbReference>
<protein>
    <recommendedName>
        <fullName evidence="5">Lipoprotein</fullName>
    </recommendedName>
</protein>
<comment type="caution">
    <text evidence="3">The sequence shown here is derived from an EMBL/GenBank/DDBJ whole genome shotgun (WGS) entry which is preliminary data.</text>
</comment>
<reference evidence="3" key="2">
    <citation type="submission" date="2021-04" db="EMBL/GenBank/DDBJ databases">
        <authorList>
            <person name="Gilroy R."/>
        </authorList>
    </citation>
    <scope>NUCLEOTIDE SEQUENCE</scope>
    <source>
        <strain evidence="3">G4-2901</strain>
    </source>
</reference>